<keyword evidence="2" id="KW-1185">Reference proteome</keyword>
<reference evidence="1 2" key="1">
    <citation type="submission" date="2021-06" db="EMBL/GenBank/DDBJ databases">
        <authorList>
            <person name="Palmer J.M."/>
        </authorList>
    </citation>
    <scope>NUCLEOTIDE SEQUENCE [LARGE SCALE GENOMIC DNA]</scope>
    <source>
        <strain evidence="1 2">MEX-2019</strain>
        <tissue evidence="1">Muscle</tissue>
    </source>
</reference>
<feature type="non-terminal residue" evidence="1">
    <location>
        <position position="83"/>
    </location>
</feature>
<name>A0AAV9RER9_9TELE</name>
<proteinExistence type="predicted"/>
<protein>
    <submittedName>
        <fullName evidence="1">Uncharacterized protein</fullName>
    </submittedName>
</protein>
<accession>A0AAV9RER9</accession>
<dbReference type="EMBL" id="JAHHUM010002022">
    <property type="protein sequence ID" value="KAK5607480.1"/>
    <property type="molecule type" value="Genomic_DNA"/>
</dbReference>
<gene>
    <name evidence="1" type="ORF">CRENBAI_019151</name>
</gene>
<comment type="caution">
    <text evidence="1">The sequence shown here is derived from an EMBL/GenBank/DDBJ whole genome shotgun (WGS) entry which is preliminary data.</text>
</comment>
<evidence type="ECO:0000313" key="2">
    <source>
        <dbReference type="Proteomes" id="UP001311232"/>
    </source>
</evidence>
<organism evidence="1 2">
    <name type="scientific">Crenichthys baileyi</name>
    <name type="common">White River springfish</name>
    <dbReference type="NCBI Taxonomy" id="28760"/>
    <lineage>
        <taxon>Eukaryota</taxon>
        <taxon>Metazoa</taxon>
        <taxon>Chordata</taxon>
        <taxon>Craniata</taxon>
        <taxon>Vertebrata</taxon>
        <taxon>Euteleostomi</taxon>
        <taxon>Actinopterygii</taxon>
        <taxon>Neopterygii</taxon>
        <taxon>Teleostei</taxon>
        <taxon>Neoteleostei</taxon>
        <taxon>Acanthomorphata</taxon>
        <taxon>Ovalentaria</taxon>
        <taxon>Atherinomorphae</taxon>
        <taxon>Cyprinodontiformes</taxon>
        <taxon>Goodeidae</taxon>
        <taxon>Crenichthys</taxon>
    </lineage>
</organism>
<sequence length="83" mass="10082">MLCCDSKHRTQYYLPSTIARRKKIGMKKPRKMTNRSYLRQRRFTVGLPVFHAFLKACEWTLKHRLLLDIFFVVCEKSRTKDCW</sequence>
<evidence type="ECO:0000313" key="1">
    <source>
        <dbReference type="EMBL" id="KAK5607480.1"/>
    </source>
</evidence>
<dbReference type="Proteomes" id="UP001311232">
    <property type="component" value="Unassembled WGS sequence"/>
</dbReference>
<dbReference type="AlphaFoldDB" id="A0AAV9RER9"/>